<feature type="compositionally biased region" description="Basic and acidic residues" evidence="1">
    <location>
        <begin position="308"/>
        <end position="326"/>
    </location>
</feature>
<dbReference type="PANTHER" id="PTHR24006">
    <property type="entry name" value="UBIQUITIN CARBOXYL-TERMINAL HYDROLASE"/>
    <property type="match status" value="1"/>
</dbReference>
<gene>
    <name evidence="3" type="ORF">EST38_g7080</name>
</gene>
<sequence>MDKLFTEIYSEDNSPYGPSGFLYTLWKASSELSGYAQQDAHESFITVLNQIHSTSRGSTNVSCNCIIHSTFAGSLQSDVKCEKCGNTNSTVDPTLDISLELKGKAGETVGDNTLEGCLRRFTQPERLGPKEYSCSKCGKGSPVRGAEASKRLSIRKLPAVLSFQFKRFEHKTNDKSSARKIDVPVRFPSSINMAAYTTLVMKEMEKENSTGPGAGVPFSYPGPEALYEYDLFAVINHEGQIDNGHYTNYARFENEWYRFDDDKVAHTTQAECLNSNAYMCFYVKRHLDYKPYQTPTYVLMRETEAQKERERELRELKEKERTEREGTQGSPSSSGGGGPGSANGSGSGASKSAPPKDRDRPETREVPTGRPETQLKSKEKTMKSKESRDKEIDDALWEMLG</sequence>
<dbReference type="PROSITE" id="PS00973">
    <property type="entry name" value="USP_2"/>
    <property type="match status" value="1"/>
</dbReference>
<dbReference type="OrthoDB" id="289038at2759"/>
<evidence type="ECO:0000256" key="1">
    <source>
        <dbReference type="SAM" id="MobiDB-lite"/>
    </source>
</evidence>
<dbReference type="STRING" id="2316362.A0A4Q2DG08"/>
<evidence type="ECO:0000313" key="4">
    <source>
        <dbReference type="Proteomes" id="UP000290288"/>
    </source>
</evidence>
<dbReference type="GO" id="GO:0005829">
    <property type="term" value="C:cytosol"/>
    <property type="evidence" value="ECO:0007669"/>
    <property type="project" value="TreeGrafter"/>
</dbReference>
<dbReference type="GO" id="GO:0016579">
    <property type="term" value="P:protein deubiquitination"/>
    <property type="evidence" value="ECO:0007669"/>
    <property type="project" value="InterPro"/>
</dbReference>
<protein>
    <recommendedName>
        <fullName evidence="2">USP domain-containing protein</fullName>
    </recommendedName>
</protein>
<dbReference type="Pfam" id="PF00443">
    <property type="entry name" value="UCH"/>
    <property type="match status" value="1"/>
</dbReference>
<feature type="region of interest" description="Disordered" evidence="1">
    <location>
        <begin position="308"/>
        <end position="401"/>
    </location>
</feature>
<dbReference type="GO" id="GO:0005634">
    <property type="term" value="C:nucleus"/>
    <property type="evidence" value="ECO:0007669"/>
    <property type="project" value="TreeGrafter"/>
</dbReference>
<evidence type="ECO:0000313" key="3">
    <source>
        <dbReference type="EMBL" id="RXW18767.1"/>
    </source>
</evidence>
<comment type="caution">
    <text evidence="3">The sequence shown here is derived from an EMBL/GenBank/DDBJ whole genome shotgun (WGS) entry which is preliminary data.</text>
</comment>
<evidence type="ECO:0000259" key="2">
    <source>
        <dbReference type="PROSITE" id="PS50235"/>
    </source>
</evidence>
<keyword evidence="4" id="KW-1185">Reference proteome</keyword>
<name>A0A4Q2DG08_9AGAR</name>
<dbReference type="SUPFAM" id="SSF54001">
    <property type="entry name" value="Cysteine proteinases"/>
    <property type="match status" value="1"/>
</dbReference>
<dbReference type="InterPro" id="IPR050164">
    <property type="entry name" value="Peptidase_C19"/>
</dbReference>
<dbReference type="InterPro" id="IPR028889">
    <property type="entry name" value="USP"/>
</dbReference>
<reference evidence="3 4" key="1">
    <citation type="submission" date="2019-01" db="EMBL/GenBank/DDBJ databases">
        <title>Draft genome sequence of Psathyrella aberdarensis IHI B618.</title>
        <authorList>
            <person name="Buettner E."/>
            <person name="Kellner H."/>
        </authorList>
    </citation>
    <scope>NUCLEOTIDE SEQUENCE [LARGE SCALE GENOMIC DNA]</scope>
    <source>
        <strain evidence="3 4">IHI B618</strain>
    </source>
</reference>
<dbReference type="GO" id="GO:0004843">
    <property type="term" value="F:cysteine-type deubiquitinase activity"/>
    <property type="evidence" value="ECO:0007669"/>
    <property type="project" value="InterPro"/>
</dbReference>
<dbReference type="InterPro" id="IPR038765">
    <property type="entry name" value="Papain-like_cys_pep_sf"/>
</dbReference>
<dbReference type="Proteomes" id="UP000290288">
    <property type="component" value="Unassembled WGS sequence"/>
</dbReference>
<feature type="compositionally biased region" description="Basic and acidic residues" evidence="1">
    <location>
        <begin position="354"/>
        <end position="393"/>
    </location>
</feature>
<dbReference type="EMBL" id="SDEE01000242">
    <property type="protein sequence ID" value="RXW18767.1"/>
    <property type="molecule type" value="Genomic_DNA"/>
</dbReference>
<dbReference type="InterPro" id="IPR001394">
    <property type="entry name" value="Peptidase_C19_UCH"/>
</dbReference>
<dbReference type="PROSITE" id="PS50235">
    <property type="entry name" value="USP_3"/>
    <property type="match status" value="1"/>
</dbReference>
<accession>A0A4Q2DG08</accession>
<dbReference type="AlphaFoldDB" id="A0A4Q2DG08"/>
<feature type="compositionally biased region" description="Gly residues" evidence="1">
    <location>
        <begin position="334"/>
        <end position="347"/>
    </location>
</feature>
<organism evidence="3 4">
    <name type="scientific">Candolleomyces aberdarensis</name>
    <dbReference type="NCBI Taxonomy" id="2316362"/>
    <lineage>
        <taxon>Eukaryota</taxon>
        <taxon>Fungi</taxon>
        <taxon>Dikarya</taxon>
        <taxon>Basidiomycota</taxon>
        <taxon>Agaricomycotina</taxon>
        <taxon>Agaricomycetes</taxon>
        <taxon>Agaricomycetidae</taxon>
        <taxon>Agaricales</taxon>
        <taxon>Agaricineae</taxon>
        <taxon>Psathyrellaceae</taxon>
        <taxon>Candolleomyces</taxon>
    </lineage>
</organism>
<dbReference type="PANTHER" id="PTHR24006:SF937">
    <property type="entry name" value="UBIQUITIN CARBOXYL-TERMINAL HYDROLASE"/>
    <property type="match status" value="1"/>
</dbReference>
<dbReference type="Gene3D" id="3.90.70.10">
    <property type="entry name" value="Cysteine proteinases"/>
    <property type="match status" value="1"/>
</dbReference>
<dbReference type="InterPro" id="IPR018200">
    <property type="entry name" value="USP_CS"/>
</dbReference>
<feature type="domain" description="USP" evidence="2">
    <location>
        <begin position="1"/>
        <end position="285"/>
    </location>
</feature>
<proteinExistence type="predicted"/>